<organism evidence="1">
    <name type="scientific">Anguilla anguilla</name>
    <name type="common">European freshwater eel</name>
    <name type="synonym">Muraena anguilla</name>
    <dbReference type="NCBI Taxonomy" id="7936"/>
    <lineage>
        <taxon>Eukaryota</taxon>
        <taxon>Metazoa</taxon>
        <taxon>Chordata</taxon>
        <taxon>Craniata</taxon>
        <taxon>Vertebrata</taxon>
        <taxon>Euteleostomi</taxon>
        <taxon>Actinopterygii</taxon>
        <taxon>Neopterygii</taxon>
        <taxon>Teleostei</taxon>
        <taxon>Anguilliformes</taxon>
        <taxon>Anguillidae</taxon>
        <taxon>Anguilla</taxon>
    </lineage>
</organism>
<protein>
    <submittedName>
        <fullName evidence="1">Uncharacterized protein</fullName>
    </submittedName>
</protein>
<name>A0A0E9SI52_ANGAN</name>
<reference evidence="1" key="2">
    <citation type="journal article" date="2015" name="Fish Shellfish Immunol.">
        <title>Early steps in the European eel (Anguilla anguilla)-Vibrio vulnificus interaction in the gills: Role of the RtxA13 toxin.</title>
        <authorList>
            <person name="Callol A."/>
            <person name="Pajuelo D."/>
            <person name="Ebbesson L."/>
            <person name="Teles M."/>
            <person name="MacKenzie S."/>
            <person name="Amaro C."/>
        </authorList>
    </citation>
    <scope>NUCLEOTIDE SEQUENCE</scope>
</reference>
<sequence length="24" mass="2683">MHSICSHIIMSSAILSVEYCNSEK</sequence>
<dbReference type="EMBL" id="GBXM01068242">
    <property type="protein sequence ID" value="JAH40335.1"/>
    <property type="molecule type" value="Transcribed_RNA"/>
</dbReference>
<dbReference type="AlphaFoldDB" id="A0A0E9SI52"/>
<accession>A0A0E9SI52</accession>
<evidence type="ECO:0000313" key="1">
    <source>
        <dbReference type="EMBL" id="JAH40335.1"/>
    </source>
</evidence>
<proteinExistence type="predicted"/>
<reference evidence="1" key="1">
    <citation type="submission" date="2014-11" db="EMBL/GenBank/DDBJ databases">
        <authorList>
            <person name="Amaro Gonzalez C."/>
        </authorList>
    </citation>
    <scope>NUCLEOTIDE SEQUENCE</scope>
</reference>